<gene>
    <name evidence="2" type="ORF">SAMN06275492_1419</name>
</gene>
<keyword evidence="3" id="KW-1185">Reference proteome</keyword>
<accession>A0A1X7KZL2</accession>
<dbReference type="SUPFAM" id="SSF56601">
    <property type="entry name" value="beta-lactamase/transpeptidase-like"/>
    <property type="match status" value="1"/>
</dbReference>
<dbReference type="EMBL" id="FXBB01000041">
    <property type="protein sequence ID" value="SMG47036.1"/>
    <property type="molecule type" value="Genomic_DNA"/>
</dbReference>
<dbReference type="RefSeq" id="WP_085545484.1">
    <property type="nucleotide sequence ID" value="NZ_FXBB01000041.1"/>
</dbReference>
<dbReference type="Proteomes" id="UP000193355">
    <property type="component" value="Unassembled WGS sequence"/>
</dbReference>
<sequence length="271" mass="29642">MAISDDLALSVSSFEGIGATAGVVVFAPGLGFRWSHNDSRRFPAASLIKLAVLWSLFKGDEAGFWSLQDEMDIPKDHVVEGGLLHRWSHGGRLRLDDLALLMIAVSDNTAANLLIDYIGMERINEDISSLGLRETVLGRKMMDFEAKKMGMDNYTSPRDLEKLIEALALTGKPSTRERALEMMSCQKLRSKLPGSIPVSDVDDLEIIVAHKTGELPGSEHDCGVFFHRGENPVIVVVLTEGIGSPEHGVAFCSDIGKKIYVKFNVESEGTL</sequence>
<dbReference type="Gene3D" id="3.40.710.10">
    <property type="entry name" value="DD-peptidase/beta-lactamase superfamily"/>
    <property type="match status" value="1"/>
</dbReference>
<evidence type="ECO:0000313" key="3">
    <source>
        <dbReference type="Proteomes" id="UP000193355"/>
    </source>
</evidence>
<dbReference type="GO" id="GO:0008800">
    <property type="term" value="F:beta-lactamase activity"/>
    <property type="evidence" value="ECO:0007669"/>
    <property type="project" value="InterPro"/>
</dbReference>
<dbReference type="STRING" id="561720.SAMN06275492_1419"/>
<dbReference type="GO" id="GO:0030655">
    <property type="term" value="P:beta-lactam antibiotic catabolic process"/>
    <property type="evidence" value="ECO:0007669"/>
    <property type="project" value="InterPro"/>
</dbReference>
<dbReference type="InterPro" id="IPR000871">
    <property type="entry name" value="Beta-lactam_class-A"/>
</dbReference>
<dbReference type="Pfam" id="PF13354">
    <property type="entry name" value="Beta-lactamase2"/>
    <property type="match status" value="1"/>
</dbReference>
<evidence type="ECO:0000313" key="2">
    <source>
        <dbReference type="EMBL" id="SMG47036.1"/>
    </source>
</evidence>
<protein>
    <submittedName>
        <fullName evidence="2">Beta-lactamase class A</fullName>
    </submittedName>
</protein>
<dbReference type="AlphaFoldDB" id="A0A1X7KZL2"/>
<evidence type="ECO:0000259" key="1">
    <source>
        <dbReference type="Pfam" id="PF13354"/>
    </source>
</evidence>
<dbReference type="InterPro" id="IPR045155">
    <property type="entry name" value="Beta-lactam_cat"/>
</dbReference>
<dbReference type="OrthoDB" id="9775096at2"/>
<feature type="domain" description="Beta-lactamase class A catalytic" evidence="1">
    <location>
        <begin position="31"/>
        <end position="239"/>
    </location>
</feature>
<dbReference type="InterPro" id="IPR012338">
    <property type="entry name" value="Beta-lactam/transpept-like"/>
</dbReference>
<proteinExistence type="predicted"/>
<dbReference type="GO" id="GO:0046677">
    <property type="term" value="P:response to antibiotic"/>
    <property type="evidence" value="ECO:0007669"/>
    <property type="project" value="InterPro"/>
</dbReference>
<organism evidence="2 3">
    <name type="scientific">Dethiosulfovibrio salsuginis</name>
    <dbReference type="NCBI Taxonomy" id="561720"/>
    <lineage>
        <taxon>Bacteria</taxon>
        <taxon>Thermotogati</taxon>
        <taxon>Synergistota</taxon>
        <taxon>Synergistia</taxon>
        <taxon>Synergistales</taxon>
        <taxon>Dethiosulfovibrionaceae</taxon>
        <taxon>Dethiosulfovibrio</taxon>
    </lineage>
</organism>
<dbReference type="PANTHER" id="PTHR35333:SF3">
    <property type="entry name" value="BETA-LACTAMASE-TYPE TRANSPEPTIDASE FOLD CONTAINING PROTEIN"/>
    <property type="match status" value="1"/>
</dbReference>
<reference evidence="3" key="1">
    <citation type="submission" date="2017-04" db="EMBL/GenBank/DDBJ databases">
        <authorList>
            <person name="Varghese N."/>
            <person name="Submissions S."/>
        </authorList>
    </citation>
    <scope>NUCLEOTIDE SEQUENCE [LARGE SCALE GENOMIC DNA]</scope>
    <source>
        <strain evidence="3">USBA 82</strain>
    </source>
</reference>
<dbReference type="PANTHER" id="PTHR35333">
    <property type="entry name" value="BETA-LACTAMASE"/>
    <property type="match status" value="1"/>
</dbReference>
<name>A0A1X7KZL2_9BACT</name>